<feature type="coiled-coil region" evidence="1">
    <location>
        <begin position="70"/>
        <end position="107"/>
    </location>
</feature>
<gene>
    <name evidence="2" type="ORF">Vbra_17749</name>
</gene>
<dbReference type="EMBL" id="CDMY01000656">
    <property type="protein sequence ID" value="CEM28649.1"/>
    <property type="molecule type" value="Genomic_DNA"/>
</dbReference>
<keyword evidence="3" id="KW-1185">Reference proteome</keyword>
<name>A0A0G4GG98_VITBC</name>
<dbReference type="Proteomes" id="UP000041254">
    <property type="component" value="Unassembled WGS sequence"/>
</dbReference>
<organism evidence="2 3">
    <name type="scientific">Vitrella brassicaformis (strain CCMP3155)</name>
    <dbReference type="NCBI Taxonomy" id="1169540"/>
    <lineage>
        <taxon>Eukaryota</taxon>
        <taxon>Sar</taxon>
        <taxon>Alveolata</taxon>
        <taxon>Colpodellida</taxon>
        <taxon>Vitrellaceae</taxon>
        <taxon>Vitrella</taxon>
    </lineage>
</organism>
<evidence type="ECO:0000313" key="2">
    <source>
        <dbReference type="EMBL" id="CEM28649.1"/>
    </source>
</evidence>
<keyword evidence="1" id="KW-0175">Coiled coil</keyword>
<proteinExistence type="predicted"/>
<sequence length="151" mass="16473">MLRLLRASALSSTSSPPLKGGGGEGVLRERLCVRWPIIRLLSTSTPTTHRSASPRRDKYRAVQAADQKSLQMLLADIAELQTKIKQLEDENAELKAALAKLQQKTALNVASSTGQGAPLLEKPRGDFWGGDYDLDVRRQQDTAETFRASGG</sequence>
<evidence type="ECO:0000313" key="3">
    <source>
        <dbReference type="Proteomes" id="UP000041254"/>
    </source>
</evidence>
<dbReference type="AlphaFoldDB" id="A0A0G4GG98"/>
<evidence type="ECO:0000256" key="1">
    <source>
        <dbReference type="SAM" id="Coils"/>
    </source>
</evidence>
<dbReference type="InParanoid" id="A0A0G4GG98"/>
<accession>A0A0G4GG98</accession>
<protein>
    <submittedName>
        <fullName evidence="2">Uncharacterized protein</fullName>
    </submittedName>
</protein>
<reference evidence="2 3" key="1">
    <citation type="submission" date="2014-11" db="EMBL/GenBank/DDBJ databases">
        <authorList>
            <person name="Zhu J."/>
            <person name="Qi W."/>
            <person name="Song R."/>
        </authorList>
    </citation>
    <scope>NUCLEOTIDE SEQUENCE [LARGE SCALE GENOMIC DNA]</scope>
</reference>
<dbReference type="VEuPathDB" id="CryptoDB:Vbra_17749"/>